<proteinExistence type="predicted"/>
<reference evidence="1 2" key="1">
    <citation type="submission" date="2023-12" db="EMBL/GenBank/DDBJ databases">
        <title>A. evansii MAY27, complete genome.</title>
        <authorList>
            <person name="Wang Y."/>
        </authorList>
    </citation>
    <scope>NUCLEOTIDE SEQUENCE [LARGE SCALE GENOMIC DNA]</scope>
    <source>
        <strain evidence="1 2">MAY27</strain>
    </source>
</reference>
<keyword evidence="2" id="KW-1185">Reference proteome</keyword>
<dbReference type="EMBL" id="CP141259">
    <property type="protein sequence ID" value="WRL47016.1"/>
    <property type="molecule type" value="Genomic_DNA"/>
</dbReference>
<sequence length="58" mass="6676">MDKDYLFYQGRIREAQRLRNEALGQLLADGWHGTKRVVTRIARAAVGLLLGVRYPQPH</sequence>
<gene>
    <name evidence="1" type="ORF">U5817_02870</name>
</gene>
<dbReference type="Proteomes" id="UP001626593">
    <property type="component" value="Chromosome"/>
</dbReference>
<evidence type="ECO:0000313" key="2">
    <source>
        <dbReference type="Proteomes" id="UP001626593"/>
    </source>
</evidence>
<dbReference type="RefSeq" id="WP_169129247.1">
    <property type="nucleotide sequence ID" value="NZ_CAWPLS010000187.1"/>
</dbReference>
<protein>
    <submittedName>
        <fullName evidence="1">Uncharacterized protein</fullName>
    </submittedName>
</protein>
<evidence type="ECO:0000313" key="1">
    <source>
        <dbReference type="EMBL" id="WRL47016.1"/>
    </source>
</evidence>
<name>A0ABZ1APS7_AROEV</name>
<accession>A0ABZ1APS7</accession>
<organism evidence="1 2">
    <name type="scientific">Aromatoleum evansii</name>
    <name type="common">Azoarcus evansii</name>
    <dbReference type="NCBI Taxonomy" id="59406"/>
    <lineage>
        <taxon>Bacteria</taxon>
        <taxon>Pseudomonadati</taxon>
        <taxon>Pseudomonadota</taxon>
        <taxon>Betaproteobacteria</taxon>
        <taxon>Rhodocyclales</taxon>
        <taxon>Rhodocyclaceae</taxon>
        <taxon>Aromatoleum</taxon>
    </lineage>
</organism>